<keyword evidence="2" id="KW-0732">Signal</keyword>
<accession>A0ABW0A9J2</accession>
<dbReference type="Proteomes" id="UP001596160">
    <property type="component" value="Unassembled WGS sequence"/>
</dbReference>
<feature type="region of interest" description="Disordered" evidence="1">
    <location>
        <begin position="229"/>
        <end position="254"/>
    </location>
</feature>
<dbReference type="PROSITE" id="PS51257">
    <property type="entry name" value="PROKAR_LIPOPROTEIN"/>
    <property type="match status" value="1"/>
</dbReference>
<evidence type="ECO:0000313" key="3">
    <source>
        <dbReference type="EMBL" id="MFC5150417.1"/>
    </source>
</evidence>
<evidence type="ECO:0008006" key="5">
    <source>
        <dbReference type="Google" id="ProtNLM"/>
    </source>
</evidence>
<feature type="signal peptide" evidence="2">
    <location>
        <begin position="1"/>
        <end position="24"/>
    </location>
</feature>
<feature type="chain" id="PRO_5046713692" description="Lipoprotein" evidence="2">
    <location>
        <begin position="25"/>
        <end position="254"/>
    </location>
</feature>
<protein>
    <recommendedName>
        <fullName evidence="5">Lipoprotein</fullName>
    </recommendedName>
</protein>
<organism evidence="3 4">
    <name type="scientific">Streptomyces amakusaensis</name>
    <dbReference type="NCBI Taxonomy" id="67271"/>
    <lineage>
        <taxon>Bacteria</taxon>
        <taxon>Bacillati</taxon>
        <taxon>Actinomycetota</taxon>
        <taxon>Actinomycetes</taxon>
        <taxon>Kitasatosporales</taxon>
        <taxon>Streptomycetaceae</taxon>
        <taxon>Streptomyces</taxon>
    </lineage>
</organism>
<gene>
    <name evidence="3" type="ORF">ACFPRH_01555</name>
</gene>
<comment type="caution">
    <text evidence="3">The sequence shown here is derived from an EMBL/GenBank/DDBJ whole genome shotgun (WGS) entry which is preliminary data.</text>
</comment>
<sequence>MRARPPRPPYAALLAVTAAVAALAGCGDAGGLKSAGPTETATGPVRLWPGLPPVTAPPYDYGEADTALVRGVRVPPGGVRGLNPVAVLRAEETVGPDGRRGIDGIYQETSAKLRDCGRRPGRKAGEKPGSCPVLVPHHRDLTGDGREELIIGITMPEQQTAVRCYMPDAKGRLTRIMATSDQLVSVRLAGRDIILRSVSAGIPGYEYRTVWSWDGRHQAMLQTSDEIVRVKPRSAERPPAPKPSDASGPPADQR</sequence>
<evidence type="ECO:0000256" key="2">
    <source>
        <dbReference type="SAM" id="SignalP"/>
    </source>
</evidence>
<proteinExistence type="predicted"/>
<evidence type="ECO:0000313" key="4">
    <source>
        <dbReference type="Proteomes" id="UP001596160"/>
    </source>
</evidence>
<name>A0ABW0A9J2_9ACTN</name>
<evidence type="ECO:0000256" key="1">
    <source>
        <dbReference type="SAM" id="MobiDB-lite"/>
    </source>
</evidence>
<reference evidence="4" key="1">
    <citation type="journal article" date="2019" name="Int. J. Syst. Evol. Microbiol.">
        <title>The Global Catalogue of Microorganisms (GCM) 10K type strain sequencing project: providing services to taxonomists for standard genome sequencing and annotation.</title>
        <authorList>
            <consortium name="The Broad Institute Genomics Platform"/>
            <consortium name="The Broad Institute Genome Sequencing Center for Infectious Disease"/>
            <person name="Wu L."/>
            <person name="Ma J."/>
        </authorList>
    </citation>
    <scope>NUCLEOTIDE SEQUENCE [LARGE SCALE GENOMIC DNA]</scope>
    <source>
        <strain evidence="4">PCU 266</strain>
    </source>
</reference>
<dbReference type="RefSeq" id="WP_344472252.1">
    <property type="nucleotide sequence ID" value="NZ_BAAASB010000002.1"/>
</dbReference>
<dbReference type="EMBL" id="JBHSKP010000001">
    <property type="protein sequence ID" value="MFC5150417.1"/>
    <property type="molecule type" value="Genomic_DNA"/>
</dbReference>
<keyword evidence="4" id="KW-1185">Reference proteome</keyword>